<feature type="compositionally biased region" description="Low complexity" evidence="1">
    <location>
        <begin position="94"/>
        <end position="108"/>
    </location>
</feature>
<keyword evidence="3" id="KW-1185">Reference proteome</keyword>
<dbReference type="HOGENOM" id="CLU_078568_2_0_1"/>
<dbReference type="OrthoDB" id="5336357at2759"/>
<dbReference type="RefSeq" id="XP_007297033.1">
    <property type="nucleotide sequence ID" value="XM_007296971.1"/>
</dbReference>
<feature type="compositionally biased region" description="Low complexity" evidence="1">
    <location>
        <begin position="125"/>
        <end position="135"/>
    </location>
</feature>
<organism evidence="2 3">
    <name type="scientific">Marssonina brunnea f. sp. multigermtubi (strain MB_m1)</name>
    <name type="common">Marssonina leaf spot fungus</name>
    <dbReference type="NCBI Taxonomy" id="1072389"/>
    <lineage>
        <taxon>Eukaryota</taxon>
        <taxon>Fungi</taxon>
        <taxon>Dikarya</taxon>
        <taxon>Ascomycota</taxon>
        <taxon>Pezizomycotina</taxon>
        <taxon>Leotiomycetes</taxon>
        <taxon>Helotiales</taxon>
        <taxon>Drepanopezizaceae</taxon>
        <taxon>Drepanopeziza</taxon>
    </lineage>
</organism>
<dbReference type="GeneID" id="18765079"/>
<evidence type="ECO:0000313" key="2">
    <source>
        <dbReference type="EMBL" id="EKD12575.1"/>
    </source>
</evidence>
<dbReference type="InParanoid" id="K1W6H3"/>
<dbReference type="Proteomes" id="UP000006753">
    <property type="component" value="Unassembled WGS sequence"/>
</dbReference>
<dbReference type="KEGG" id="mbe:MBM_09144"/>
<feature type="compositionally biased region" description="Polar residues" evidence="1">
    <location>
        <begin position="77"/>
        <end position="91"/>
    </location>
</feature>
<dbReference type="EMBL" id="JH921455">
    <property type="protein sequence ID" value="EKD12575.1"/>
    <property type="molecule type" value="Genomic_DNA"/>
</dbReference>
<feature type="compositionally biased region" description="Basic and acidic residues" evidence="1">
    <location>
        <begin position="53"/>
        <end position="63"/>
    </location>
</feature>
<evidence type="ECO:0000313" key="3">
    <source>
        <dbReference type="Proteomes" id="UP000006753"/>
    </source>
</evidence>
<evidence type="ECO:0000256" key="1">
    <source>
        <dbReference type="SAM" id="MobiDB-lite"/>
    </source>
</evidence>
<name>K1W6H3_MARBU</name>
<feature type="region of interest" description="Disordered" evidence="1">
    <location>
        <begin position="77"/>
        <end position="141"/>
    </location>
</feature>
<proteinExistence type="predicted"/>
<reference evidence="2 3" key="1">
    <citation type="journal article" date="2012" name="BMC Genomics">
        <title>Sequencing the genome of Marssonina brunnea reveals fungus-poplar co-evolution.</title>
        <authorList>
            <person name="Zhu S."/>
            <person name="Cao Y.-Z."/>
            <person name="Jiang C."/>
            <person name="Tan B.-Y."/>
            <person name="Wang Z."/>
            <person name="Feng S."/>
            <person name="Zhang L."/>
            <person name="Su X.-H."/>
            <person name="Brejova B."/>
            <person name="Vinar T."/>
            <person name="Xu M."/>
            <person name="Wang M.-X."/>
            <person name="Zhang S.-G."/>
            <person name="Huang M.-R."/>
            <person name="Wu R."/>
            <person name="Zhou Y."/>
        </authorList>
    </citation>
    <scope>NUCLEOTIDE SEQUENCE [LARGE SCALE GENOMIC DNA]</scope>
    <source>
        <strain evidence="2 3">MB_m1</strain>
    </source>
</reference>
<protein>
    <submittedName>
        <fullName evidence="2">ORF21 protein</fullName>
    </submittedName>
</protein>
<dbReference type="eggNOG" id="ENOG502SFSH">
    <property type="taxonomic scope" value="Eukaryota"/>
</dbReference>
<gene>
    <name evidence="2" type="ORF">MBM_09144</name>
</gene>
<feature type="compositionally biased region" description="Low complexity" evidence="1">
    <location>
        <begin position="11"/>
        <end position="26"/>
    </location>
</feature>
<feature type="region of interest" description="Disordered" evidence="1">
    <location>
        <begin position="1"/>
        <end position="63"/>
    </location>
</feature>
<dbReference type="AlphaFoldDB" id="K1W6H3"/>
<dbReference type="OMA" id="SDWGNRT"/>
<accession>K1W6H3</accession>
<sequence>MVLKRKRSESEISTSSSLLSSPLSSSNFMPIDSQPQLAMPSLFASRTRKRYRDNRPAESEVHQHTLSLLFSAQQRPPQCSLPTSFRPSSPAQKPVSAVPSSQPSQQASLHSFWHGPMAASSTRHASPSSAYSASPVTTPGDSPGVDSMFPATNCEDCDASLGASNDVDAMDVDVMDMDTGMVKSHACTACGKCVCHGCSVSNLGAERRCLNCAGRKTGAFGFVNR</sequence>